<dbReference type="GO" id="GO:0006888">
    <property type="term" value="P:endoplasmic reticulum to Golgi vesicle-mediated transport"/>
    <property type="evidence" value="ECO:0007669"/>
    <property type="project" value="TreeGrafter"/>
</dbReference>
<feature type="transmembrane region" description="Helical" evidence="1">
    <location>
        <begin position="132"/>
        <end position="159"/>
    </location>
</feature>
<dbReference type="InterPro" id="IPR013248">
    <property type="entry name" value="Psh3/Shr3"/>
</dbReference>
<evidence type="ECO:0000313" key="3">
    <source>
        <dbReference type="Proteomes" id="UP000189911"/>
    </source>
</evidence>
<name>A0A1G4KL22_9SACH</name>
<dbReference type="SMART" id="SM00786">
    <property type="entry name" value="SHR3_chaperone"/>
    <property type="match status" value="1"/>
</dbReference>
<feature type="transmembrane region" description="Helical" evidence="1">
    <location>
        <begin position="93"/>
        <end position="112"/>
    </location>
</feature>
<dbReference type="EMBL" id="LT598447">
    <property type="protein sequence ID" value="SCV05264.1"/>
    <property type="molecule type" value="Genomic_DNA"/>
</dbReference>
<protein>
    <submittedName>
        <fullName evidence="2">LANO_0H03664g1_1</fullName>
    </submittedName>
</protein>
<keyword evidence="3" id="KW-1185">Reference proteome</keyword>
<dbReference type="PANTHER" id="PTHR28228:SF1">
    <property type="entry name" value="SECRETORY COMPONENT PROTEIN SHR3"/>
    <property type="match status" value="1"/>
</dbReference>
<keyword evidence="1" id="KW-1133">Transmembrane helix</keyword>
<proteinExistence type="predicted"/>
<gene>
    <name evidence="2" type="ORF">LANO_0H03664G</name>
</gene>
<dbReference type="PANTHER" id="PTHR28228">
    <property type="entry name" value="SECRETORY COMPONENT PROTEIN SHR3"/>
    <property type="match status" value="1"/>
</dbReference>
<reference evidence="3" key="1">
    <citation type="submission" date="2016-03" db="EMBL/GenBank/DDBJ databases">
        <authorList>
            <person name="Devillers Hugo."/>
        </authorList>
    </citation>
    <scope>NUCLEOTIDE SEQUENCE [LARGE SCALE GENOMIC DNA]</scope>
</reference>
<sequence>MLAYKDVCTIGTGLILISSSFIMGVFYANQTYDYHLLFGQNIDQSHFDNSLRHYQTLYDTASPVLGGLGFISVLGLIGCLIKIYKPNPDLQMFEYASMIMFVVGICLFITNIKTGIESSVSGNWGEVTENQGLAVIASSNILLLMVFIGVVVLQAGLWYSNWEHQQRLAKFYAEETAAPAEAQPTEGKKEK</sequence>
<dbReference type="Proteomes" id="UP000189911">
    <property type="component" value="Chromosome H"/>
</dbReference>
<feature type="transmembrane region" description="Helical" evidence="1">
    <location>
        <begin position="61"/>
        <end position="81"/>
    </location>
</feature>
<dbReference type="AlphaFoldDB" id="A0A1G4KL22"/>
<dbReference type="OrthoDB" id="5229808at2759"/>
<evidence type="ECO:0000256" key="1">
    <source>
        <dbReference type="SAM" id="Phobius"/>
    </source>
</evidence>
<feature type="transmembrane region" description="Helical" evidence="1">
    <location>
        <begin position="7"/>
        <end position="28"/>
    </location>
</feature>
<dbReference type="PIRSF" id="PIRSF029187">
    <property type="entry name" value="Shr3_AAP_chap"/>
    <property type="match status" value="1"/>
</dbReference>
<dbReference type="GO" id="GO:0005789">
    <property type="term" value="C:endoplasmic reticulum membrane"/>
    <property type="evidence" value="ECO:0007669"/>
    <property type="project" value="TreeGrafter"/>
</dbReference>
<keyword evidence="1" id="KW-0812">Transmembrane</keyword>
<accession>A0A1G4KL22</accession>
<keyword evidence="1" id="KW-0472">Membrane</keyword>
<dbReference type="GO" id="GO:0051082">
    <property type="term" value="F:unfolded protein binding"/>
    <property type="evidence" value="ECO:0007669"/>
    <property type="project" value="TreeGrafter"/>
</dbReference>
<evidence type="ECO:0000313" key="2">
    <source>
        <dbReference type="EMBL" id="SCV05264.1"/>
    </source>
</evidence>
<dbReference type="Pfam" id="PF08229">
    <property type="entry name" value="SHR3_chaperone"/>
    <property type="match status" value="1"/>
</dbReference>
<organism evidence="2 3">
    <name type="scientific">Lachancea nothofagi CBS 11611</name>
    <dbReference type="NCBI Taxonomy" id="1266666"/>
    <lineage>
        <taxon>Eukaryota</taxon>
        <taxon>Fungi</taxon>
        <taxon>Dikarya</taxon>
        <taxon>Ascomycota</taxon>
        <taxon>Saccharomycotina</taxon>
        <taxon>Saccharomycetes</taxon>
        <taxon>Saccharomycetales</taxon>
        <taxon>Saccharomycetaceae</taxon>
        <taxon>Lachancea</taxon>
    </lineage>
</organism>